<evidence type="ECO:0000256" key="4">
    <source>
        <dbReference type="ARBA" id="ARBA00005163"/>
    </source>
</evidence>
<dbReference type="CDD" id="cd03495">
    <property type="entry name" value="SQR_TypeC_SdhD_like"/>
    <property type="match status" value="1"/>
</dbReference>
<dbReference type="Proteomes" id="UP001430290">
    <property type="component" value="Unassembled WGS sequence"/>
</dbReference>
<evidence type="ECO:0000256" key="7">
    <source>
        <dbReference type="ARBA" id="ARBA00022532"/>
    </source>
</evidence>
<keyword evidence="7" id="KW-0816">Tricarboxylic acid cycle</keyword>
<evidence type="ECO:0000256" key="11">
    <source>
        <dbReference type="ARBA" id="ARBA00022982"/>
    </source>
</evidence>
<evidence type="ECO:0000256" key="15">
    <source>
        <dbReference type="SAM" id="Phobius"/>
    </source>
</evidence>
<keyword evidence="6" id="KW-0813">Transport</keyword>
<comment type="pathway">
    <text evidence="4">Carbohydrate metabolism; tricarboxylic acid cycle.</text>
</comment>
<sequence>MSSNSNDLRTPLKRARGLGSGKDGTGHFIWQRVTAIAVALSGIWLLGVLLSLRTASYPYIRDLVVDPINATVLIVFLLGAFWHARLGLQVVIEDYVHTPLTAGIAHFANIFVCALASIAGVLAVLRIALGS</sequence>
<keyword evidence="17" id="KW-1185">Reference proteome</keyword>
<keyword evidence="8" id="KW-0349">Heme</keyword>
<evidence type="ECO:0000256" key="2">
    <source>
        <dbReference type="ARBA" id="ARBA00004050"/>
    </source>
</evidence>
<evidence type="ECO:0000256" key="5">
    <source>
        <dbReference type="ARBA" id="ARBA00019425"/>
    </source>
</evidence>
<dbReference type="EMBL" id="JAIQDJ010000005">
    <property type="protein sequence ID" value="MBZ4186600.1"/>
    <property type="molecule type" value="Genomic_DNA"/>
</dbReference>
<evidence type="ECO:0000256" key="9">
    <source>
        <dbReference type="ARBA" id="ARBA00022692"/>
    </source>
</evidence>
<evidence type="ECO:0000256" key="12">
    <source>
        <dbReference type="ARBA" id="ARBA00022989"/>
    </source>
</evidence>
<dbReference type="Pfam" id="PF01127">
    <property type="entry name" value="Sdh_cyt"/>
    <property type="match status" value="1"/>
</dbReference>
<feature type="transmembrane region" description="Helical" evidence="15">
    <location>
        <begin position="29"/>
        <end position="52"/>
    </location>
</feature>
<keyword evidence="13" id="KW-0408">Iron</keyword>
<dbReference type="NCBIfam" id="TIGR02968">
    <property type="entry name" value="succ_dehyd_anc"/>
    <property type="match status" value="1"/>
</dbReference>
<keyword evidence="14 15" id="KW-0472">Membrane</keyword>
<gene>
    <name evidence="16" type="primary">sdhD</name>
    <name evidence="16" type="ORF">K7B09_09730</name>
</gene>
<evidence type="ECO:0000256" key="13">
    <source>
        <dbReference type="ARBA" id="ARBA00023004"/>
    </source>
</evidence>
<organism evidence="16 17">
    <name type="scientific">Thermomonas beijingensis</name>
    <dbReference type="NCBI Taxonomy" id="2872701"/>
    <lineage>
        <taxon>Bacteria</taxon>
        <taxon>Pseudomonadati</taxon>
        <taxon>Pseudomonadota</taxon>
        <taxon>Gammaproteobacteria</taxon>
        <taxon>Lysobacterales</taxon>
        <taxon>Lysobacteraceae</taxon>
        <taxon>Thermomonas</taxon>
    </lineage>
</organism>
<keyword evidence="11" id="KW-0249">Electron transport</keyword>
<proteinExistence type="predicted"/>
<reference evidence="16" key="1">
    <citation type="submission" date="2021-09" db="EMBL/GenBank/DDBJ databases">
        <authorList>
            <person name="Wu T."/>
            <person name="Guo S.Z."/>
        </authorList>
    </citation>
    <scope>NUCLEOTIDE SEQUENCE</scope>
    <source>
        <strain evidence="16">RSS-23</strain>
    </source>
</reference>
<comment type="subcellular location">
    <subcellularLocation>
        <location evidence="3">Membrane</location>
        <topology evidence="3">Multi-pass membrane protein</topology>
    </subcellularLocation>
</comment>
<keyword evidence="12 15" id="KW-1133">Transmembrane helix</keyword>
<comment type="function">
    <text evidence="2">Membrane-anchoring subunit of succinate dehydrogenase (SDH).</text>
</comment>
<dbReference type="RefSeq" id="WP_223629275.1">
    <property type="nucleotide sequence ID" value="NZ_JAIQDJ010000005.1"/>
</dbReference>
<dbReference type="InterPro" id="IPR034804">
    <property type="entry name" value="SQR/QFR_C/D"/>
</dbReference>
<name>A0ABS7TFT9_9GAMM</name>
<evidence type="ECO:0000313" key="17">
    <source>
        <dbReference type="Proteomes" id="UP001430290"/>
    </source>
</evidence>
<dbReference type="InterPro" id="IPR000701">
    <property type="entry name" value="SuccDH_FuR_B_TM-su"/>
</dbReference>
<dbReference type="InterPro" id="IPR014312">
    <property type="entry name" value="Succ_DH_anchor"/>
</dbReference>
<protein>
    <recommendedName>
        <fullName evidence="5">Succinate dehydrogenase hydrophobic membrane anchor subunit</fullName>
    </recommendedName>
</protein>
<feature type="transmembrane region" description="Helical" evidence="15">
    <location>
        <begin position="104"/>
        <end position="129"/>
    </location>
</feature>
<keyword evidence="10" id="KW-0479">Metal-binding</keyword>
<evidence type="ECO:0000256" key="1">
    <source>
        <dbReference type="ARBA" id="ARBA00001971"/>
    </source>
</evidence>
<evidence type="ECO:0000313" key="16">
    <source>
        <dbReference type="EMBL" id="MBZ4186600.1"/>
    </source>
</evidence>
<evidence type="ECO:0000256" key="8">
    <source>
        <dbReference type="ARBA" id="ARBA00022617"/>
    </source>
</evidence>
<evidence type="ECO:0000256" key="10">
    <source>
        <dbReference type="ARBA" id="ARBA00022723"/>
    </source>
</evidence>
<comment type="cofactor">
    <cofactor evidence="1">
        <name>heme</name>
        <dbReference type="ChEBI" id="CHEBI:30413"/>
    </cofactor>
</comment>
<feature type="transmembrane region" description="Helical" evidence="15">
    <location>
        <begin position="64"/>
        <end position="84"/>
    </location>
</feature>
<evidence type="ECO:0000256" key="14">
    <source>
        <dbReference type="ARBA" id="ARBA00023136"/>
    </source>
</evidence>
<dbReference type="Gene3D" id="1.20.1300.10">
    <property type="entry name" value="Fumarate reductase/succinate dehydrogenase, transmembrane subunit"/>
    <property type="match status" value="1"/>
</dbReference>
<evidence type="ECO:0000256" key="6">
    <source>
        <dbReference type="ARBA" id="ARBA00022448"/>
    </source>
</evidence>
<evidence type="ECO:0000256" key="3">
    <source>
        <dbReference type="ARBA" id="ARBA00004141"/>
    </source>
</evidence>
<comment type="caution">
    <text evidence="16">The sequence shown here is derived from an EMBL/GenBank/DDBJ whole genome shotgun (WGS) entry which is preliminary data.</text>
</comment>
<keyword evidence="9 15" id="KW-0812">Transmembrane</keyword>
<accession>A0ABS7TFT9</accession>
<dbReference type="SUPFAM" id="SSF81343">
    <property type="entry name" value="Fumarate reductase respiratory complex transmembrane subunits"/>
    <property type="match status" value="1"/>
</dbReference>